<keyword evidence="2" id="KW-1185">Reference proteome</keyword>
<dbReference type="Proteomes" id="UP000634134">
    <property type="component" value="Unassembled WGS sequence"/>
</dbReference>
<dbReference type="EMBL" id="JACYGY010000001">
    <property type="protein sequence ID" value="MBE9461898.1"/>
    <property type="molecule type" value="Genomic_DNA"/>
</dbReference>
<comment type="caution">
    <text evidence="1">The sequence shown here is derived from an EMBL/GenBank/DDBJ whole genome shotgun (WGS) entry which is preliminary data.</text>
</comment>
<gene>
    <name evidence="1" type="ORF">IEE83_08385</name>
</gene>
<proteinExistence type="predicted"/>
<evidence type="ECO:0000313" key="1">
    <source>
        <dbReference type="EMBL" id="MBE9461898.1"/>
    </source>
</evidence>
<protein>
    <submittedName>
        <fullName evidence="1">Uncharacterized protein</fullName>
    </submittedName>
</protein>
<name>A0ABR9W908_9BACT</name>
<organism evidence="1 2">
    <name type="scientific">Dyadobacter subterraneus</name>
    <dbReference type="NCBI Taxonomy" id="2773304"/>
    <lineage>
        <taxon>Bacteria</taxon>
        <taxon>Pseudomonadati</taxon>
        <taxon>Bacteroidota</taxon>
        <taxon>Cytophagia</taxon>
        <taxon>Cytophagales</taxon>
        <taxon>Spirosomataceae</taxon>
        <taxon>Dyadobacter</taxon>
    </lineage>
</organism>
<evidence type="ECO:0000313" key="2">
    <source>
        <dbReference type="Proteomes" id="UP000634134"/>
    </source>
</evidence>
<dbReference type="RefSeq" id="WP_194120144.1">
    <property type="nucleotide sequence ID" value="NZ_JACYGY010000001.1"/>
</dbReference>
<accession>A0ABR9W908</accession>
<sequence>MITQGNRQSGRQLLIKNRVVSDAEQIPFYNNKLADSWIQKLIHENASILPIAGIGSGFAPAISNGREVSTNAGFIDNLLILPEVYITIVETKLWRNPQARREVVGQILDYASLSF</sequence>
<reference evidence="2" key="1">
    <citation type="submission" date="2023-07" db="EMBL/GenBank/DDBJ databases">
        <title>Dyadobacter sp. nov 'subterranea' isolated from contaminted grondwater.</title>
        <authorList>
            <person name="Szabo I."/>
            <person name="Al-Omari J."/>
            <person name="Szerdahelyi S.G."/>
            <person name="Rado J."/>
        </authorList>
    </citation>
    <scope>NUCLEOTIDE SEQUENCE [LARGE SCALE GENOMIC DNA]</scope>
    <source>
        <strain evidence="2">UP-52</strain>
    </source>
</reference>
<dbReference type="InterPro" id="IPR011856">
    <property type="entry name" value="tRNA_endonuc-like_dom_sf"/>
</dbReference>
<dbReference type="Gene3D" id="3.40.1350.10">
    <property type="match status" value="1"/>
</dbReference>